<dbReference type="GO" id="GO:0004057">
    <property type="term" value="F:arginyl-tRNA--protein transferase activity"/>
    <property type="evidence" value="ECO:0007669"/>
    <property type="project" value="InterPro"/>
</dbReference>
<protein>
    <recommendedName>
        <fullName evidence="2">N-end rule aminoacyl transferase C-terminal domain-containing protein</fullName>
    </recommendedName>
</protein>
<dbReference type="GO" id="GO:0005737">
    <property type="term" value="C:cytoplasm"/>
    <property type="evidence" value="ECO:0007669"/>
    <property type="project" value="TreeGrafter"/>
</dbReference>
<keyword evidence="1" id="KW-0175">Coiled coil</keyword>
<name>A0A8S1X2X4_9CILI</name>
<accession>A0A8S1X2X4</accession>
<gene>
    <name evidence="3" type="ORF">PPENT_87.1.T1090045</name>
</gene>
<dbReference type="OrthoDB" id="74183at2759"/>
<feature type="coiled-coil region" evidence="1">
    <location>
        <begin position="138"/>
        <end position="165"/>
    </location>
</feature>
<evidence type="ECO:0000313" key="4">
    <source>
        <dbReference type="Proteomes" id="UP000689195"/>
    </source>
</evidence>
<dbReference type="Pfam" id="PF04377">
    <property type="entry name" value="ATE_C"/>
    <property type="match status" value="1"/>
</dbReference>
<dbReference type="InterPro" id="IPR030700">
    <property type="entry name" value="N-end_Aminoacyl_Trfase"/>
</dbReference>
<comment type="caution">
    <text evidence="3">The sequence shown here is derived from an EMBL/GenBank/DDBJ whole genome shotgun (WGS) entry which is preliminary data.</text>
</comment>
<feature type="domain" description="N-end rule aminoacyl transferase C-terminal" evidence="2">
    <location>
        <begin position="344"/>
        <end position="477"/>
    </location>
</feature>
<evidence type="ECO:0000259" key="2">
    <source>
        <dbReference type="Pfam" id="PF04377"/>
    </source>
</evidence>
<organism evidence="3 4">
    <name type="scientific">Paramecium pentaurelia</name>
    <dbReference type="NCBI Taxonomy" id="43138"/>
    <lineage>
        <taxon>Eukaryota</taxon>
        <taxon>Sar</taxon>
        <taxon>Alveolata</taxon>
        <taxon>Ciliophora</taxon>
        <taxon>Intramacronucleata</taxon>
        <taxon>Oligohymenophorea</taxon>
        <taxon>Peniculida</taxon>
        <taxon>Parameciidae</taxon>
        <taxon>Paramecium</taxon>
    </lineage>
</organism>
<dbReference type="Proteomes" id="UP000689195">
    <property type="component" value="Unassembled WGS sequence"/>
</dbReference>
<dbReference type="AlphaFoldDB" id="A0A8S1X2X4"/>
<proteinExistence type="predicted"/>
<reference evidence="3" key="1">
    <citation type="submission" date="2021-01" db="EMBL/GenBank/DDBJ databases">
        <authorList>
            <consortium name="Genoscope - CEA"/>
            <person name="William W."/>
        </authorList>
    </citation>
    <scope>NUCLEOTIDE SEQUENCE</scope>
</reference>
<dbReference type="PANTHER" id="PTHR21367:SF1">
    <property type="entry name" value="ARGINYL-TRNA--PROTEIN TRANSFERASE 1"/>
    <property type="match status" value="1"/>
</dbReference>
<dbReference type="EMBL" id="CAJJDO010000109">
    <property type="protein sequence ID" value="CAD8195307.1"/>
    <property type="molecule type" value="Genomic_DNA"/>
</dbReference>
<dbReference type="InterPro" id="IPR007472">
    <property type="entry name" value="N-end_Aminoacyl_Trfase_C"/>
</dbReference>
<evidence type="ECO:0000256" key="1">
    <source>
        <dbReference type="SAM" id="Coils"/>
    </source>
</evidence>
<keyword evidence="4" id="KW-1185">Reference proteome</keyword>
<sequence>MGIISYNKQIKKGQSVNCKFDLHPSIYFKKLNLYQCNCIFECGQKIMIRYLDDYSKLTIQTHQRLYERFFTRNGDFYMKINKTDCCTIYNMRIVLEKCLPTKKQMKSAYSLLEHLSLYDEGNDQKIKQQVQKQSIIQKDFQQQILENQQKQIKKYNQIHNQQKIKLYQIIDASIQKCKQSFEELTQIVNLNFTLKENDVKIFQHQTKTKFYSNANLLLFHQNQQIFKTQKYSLDKFNEFLGATLRKLNQEVNEFTVLQKTKGFLTLIDTKELIENLNCQKQGLVIQQQQSIKQIQKQSKKQSIFKNKSLINHETFTFQTFQVGPIVITIKDLEQSRDIVDFIFQYHNVVHNRNDNDEEIIRLYCRNYLNTNTYLEDLKQNIKIQLGQRFMEYKVNGKLIGLGAIVLTQEYFISEYFFYLPELKNFNFGVFSILVELEYAKMIQKYFPNFKYHTLGYTTFSTKKMEYKLQFSGIEIQCPNKYLWAEYDDQVKSQMKQKNFNIPIPIQIQPLDFSKVTIQLQDMKIKANLLCDDAQQDEISNDLKQYAQEYGNEIMYDFIFIYNEEIYRGIQQN</sequence>
<dbReference type="PANTHER" id="PTHR21367">
    <property type="entry name" value="ARGININE-TRNA-PROTEIN TRANSFERASE 1"/>
    <property type="match status" value="1"/>
</dbReference>
<evidence type="ECO:0000313" key="3">
    <source>
        <dbReference type="EMBL" id="CAD8195307.1"/>
    </source>
</evidence>